<proteinExistence type="predicted"/>
<gene>
    <name evidence="4" type="ORF">Back11_62850</name>
</gene>
<feature type="active site" description="Proton donor/acceptor" evidence="2">
    <location>
        <position position="169"/>
    </location>
</feature>
<dbReference type="InterPro" id="IPR023365">
    <property type="entry name" value="Sortase_dom-sf"/>
</dbReference>
<reference evidence="4 5" key="1">
    <citation type="submission" date="2018-11" db="EMBL/GenBank/DDBJ databases">
        <title>Complete genome sequence of Paenibacillus baekrokdamisoli strain KCTC 33723.</title>
        <authorList>
            <person name="Kang S.W."/>
            <person name="Lee K.C."/>
            <person name="Kim K.K."/>
            <person name="Kim J.S."/>
            <person name="Kim D.S."/>
            <person name="Ko S.H."/>
            <person name="Yang S.H."/>
            <person name="Lee J.S."/>
        </authorList>
    </citation>
    <scope>NUCLEOTIDE SEQUENCE [LARGE SCALE GENOMIC DNA]</scope>
    <source>
        <strain evidence="4 5">KCTC 33723</strain>
    </source>
</reference>
<dbReference type="GO" id="GO:0016787">
    <property type="term" value="F:hydrolase activity"/>
    <property type="evidence" value="ECO:0007669"/>
    <property type="project" value="UniProtKB-KW"/>
</dbReference>
<dbReference type="Gene3D" id="2.40.260.10">
    <property type="entry name" value="Sortase"/>
    <property type="match status" value="1"/>
</dbReference>
<dbReference type="SUPFAM" id="SSF63817">
    <property type="entry name" value="Sortase"/>
    <property type="match status" value="1"/>
</dbReference>
<evidence type="ECO:0000313" key="5">
    <source>
        <dbReference type="Proteomes" id="UP000275368"/>
    </source>
</evidence>
<dbReference type="KEGG" id="pbk:Back11_62850"/>
<evidence type="ECO:0000256" key="3">
    <source>
        <dbReference type="SAM" id="Phobius"/>
    </source>
</evidence>
<feature type="active site" description="Acyl-thioester intermediate" evidence="2">
    <location>
        <position position="262"/>
    </location>
</feature>
<dbReference type="EMBL" id="AP019308">
    <property type="protein sequence ID" value="BBH24940.1"/>
    <property type="molecule type" value="Genomic_DNA"/>
</dbReference>
<dbReference type="Pfam" id="PF04203">
    <property type="entry name" value="Sortase"/>
    <property type="match status" value="1"/>
</dbReference>
<dbReference type="InterPro" id="IPR009835">
    <property type="entry name" value="SrtB"/>
</dbReference>
<evidence type="ECO:0000256" key="1">
    <source>
        <dbReference type="ARBA" id="ARBA00022801"/>
    </source>
</evidence>
<dbReference type="NCBIfam" id="TIGR03064">
    <property type="entry name" value="sortase_srtB"/>
    <property type="match status" value="1"/>
</dbReference>
<keyword evidence="1" id="KW-0378">Hydrolase</keyword>
<feature type="transmembrane region" description="Helical" evidence="3">
    <location>
        <begin position="12"/>
        <end position="33"/>
    </location>
</feature>
<dbReference type="Proteomes" id="UP000275368">
    <property type="component" value="Chromosome"/>
</dbReference>
<dbReference type="InterPro" id="IPR005754">
    <property type="entry name" value="Sortase"/>
</dbReference>
<keyword evidence="5" id="KW-1185">Reference proteome</keyword>
<dbReference type="CDD" id="cd05826">
    <property type="entry name" value="Sortase_B"/>
    <property type="match status" value="1"/>
</dbReference>
<sequence length="278" mass="32852">MPRGTEWIRMVTLLRIMLVALLVFSLYQLATYWHNSMENRRALNDIQELYYQQQAVPPYKQDIVVDRTLYNAGSKPINKTDSADLEHSKQSQKLAQTERFAQLKEINEDIVGWIQIPDTEIDYPIVQGEDNEYYLKHTFEKIKNVSGAIFMDYRNDPELQDANTIVYGHHMKNGTMFKALQNYKDLDFFNKHRIIMYDTPTGHYEWEVFSVYVTSTEFYYIQPTFKTNEQYATFLNKIHSKSMHPSEITLVDQDRILTLSTCSYEFDNARLVIHARLL</sequence>
<evidence type="ECO:0000313" key="4">
    <source>
        <dbReference type="EMBL" id="BBH24940.1"/>
    </source>
</evidence>
<name>A0A3G9J181_9BACL</name>
<evidence type="ECO:0000256" key="2">
    <source>
        <dbReference type="PIRSR" id="PIRSR605754-1"/>
    </source>
</evidence>
<protein>
    <submittedName>
        <fullName evidence="4">SrtB family sortase</fullName>
    </submittedName>
</protein>
<accession>A0A3G9J181</accession>
<organism evidence="4 5">
    <name type="scientific">Paenibacillus baekrokdamisoli</name>
    <dbReference type="NCBI Taxonomy" id="1712516"/>
    <lineage>
        <taxon>Bacteria</taxon>
        <taxon>Bacillati</taxon>
        <taxon>Bacillota</taxon>
        <taxon>Bacilli</taxon>
        <taxon>Bacillales</taxon>
        <taxon>Paenibacillaceae</taxon>
        <taxon>Paenibacillus</taxon>
    </lineage>
</organism>
<keyword evidence="3" id="KW-0472">Membrane</keyword>
<keyword evidence="3" id="KW-0812">Transmembrane</keyword>
<keyword evidence="3" id="KW-1133">Transmembrane helix</keyword>
<dbReference type="AlphaFoldDB" id="A0A3G9J181"/>